<dbReference type="Gene3D" id="3.40.50.300">
    <property type="entry name" value="P-loop containing nucleotide triphosphate hydrolases"/>
    <property type="match status" value="3"/>
</dbReference>
<dbReference type="SMART" id="SM00487">
    <property type="entry name" value="DEXDc"/>
    <property type="match status" value="1"/>
</dbReference>
<evidence type="ECO:0000256" key="9">
    <source>
        <dbReference type="ARBA" id="ARBA00023204"/>
    </source>
</evidence>
<comment type="function">
    <text evidence="13">The UvrABC repair system catalyzes the recognition and processing of DNA lesions. A damage recognition complex composed of 2 UvrA and 2 UvrB subunits scans DNA for abnormalities. Upon binding of the UvrA(2)B(2) complex to a putative damaged site, the DNA wraps around one UvrB monomer. DNA wrap is dependent on ATP binding by UvrB and probably causes local melting of the DNA helix, facilitating insertion of UvrB beta-hairpin between the DNA strands. Then UvrB probes one DNA strand for the presence of a lesion. If a lesion is found the UvrA subunits dissociate and the UvrB-DNA preincision complex is formed. This complex is subsequently bound by UvrC and the second UvrB is released. If no lesion is found, the DNA wraps around the other UvrB subunit that will check the other stand for damage.</text>
</comment>
<dbReference type="InterPro" id="IPR001650">
    <property type="entry name" value="Helicase_C-like"/>
</dbReference>
<protein>
    <recommendedName>
        <fullName evidence="12 13">UvrABC system protein B</fullName>
        <shortName evidence="13">Protein UvrB</shortName>
    </recommendedName>
    <alternativeName>
        <fullName evidence="13">Excinuclease ABC subunit B</fullName>
    </alternativeName>
</protein>
<dbReference type="GO" id="GO:0005524">
    <property type="term" value="F:ATP binding"/>
    <property type="evidence" value="ECO:0007669"/>
    <property type="project" value="UniProtKB-UniRule"/>
</dbReference>
<dbReference type="GO" id="GO:0009381">
    <property type="term" value="F:excinuclease ABC activity"/>
    <property type="evidence" value="ECO:0007669"/>
    <property type="project" value="UniProtKB-UniRule"/>
</dbReference>
<dbReference type="InterPro" id="IPR001943">
    <property type="entry name" value="UVR_dom"/>
</dbReference>
<keyword evidence="4 13" id="KW-0547">Nucleotide-binding</keyword>
<dbReference type="Pfam" id="PF04851">
    <property type="entry name" value="ResIII"/>
    <property type="match status" value="1"/>
</dbReference>
<dbReference type="Pfam" id="PF00271">
    <property type="entry name" value="Helicase_C"/>
    <property type="match status" value="1"/>
</dbReference>
<keyword evidence="6 13" id="KW-0228">DNA excision</keyword>
<dbReference type="Pfam" id="PF12344">
    <property type="entry name" value="UvrB"/>
    <property type="match status" value="1"/>
</dbReference>
<feature type="domain" description="Helicase ATP-binding" evidence="16">
    <location>
        <begin position="26"/>
        <end position="162"/>
    </location>
</feature>
<keyword evidence="3 13" id="KW-0963">Cytoplasm</keyword>
<keyword evidence="9 13" id="KW-0234">DNA repair</keyword>
<feature type="binding site" evidence="13">
    <location>
        <begin position="39"/>
        <end position="46"/>
    </location>
    <ligand>
        <name>ATP</name>
        <dbReference type="ChEBI" id="CHEBI:30616"/>
    </ligand>
</feature>
<dbReference type="GO" id="GO:0016887">
    <property type="term" value="F:ATP hydrolysis activity"/>
    <property type="evidence" value="ECO:0007669"/>
    <property type="project" value="InterPro"/>
</dbReference>
<dbReference type="InterPro" id="IPR006935">
    <property type="entry name" value="Helicase/UvrB_N"/>
</dbReference>
<dbReference type="SMART" id="SM00490">
    <property type="entry name" value="HELICc"/>
    <property type="match status" value="1"/>
</dbReference>
<dbReference type="PANTHER" id="PTHR24029">
    <property type="entry name" value="UVRABC SYSTEM PROTEIN B"/>
    <property type="match status" value="1"/>
</dbReference>
<evidence type="ECO:0000256" key="6">
    <source>
        <dbReference type="ARBA" id="ARBA00022769"/>
    </source>
</evidence>
<comment type="domain">
    <text evidence="13">The beta-hairpin motif is involved in DNA binding.</text>
</comment>
<dbReference type="PANTHER" id="PTHR24029:SF0">
    <property type="entry name" value="UVRABC SYSTEM PROTEIN B"/>
    <property type="match status" value="1"/>
</dbReference>
<dbReference type="NCBIfam" id="NF003673">
    <property type="entry name" value="PRK05298.1"/>
    <property type="match status" value="1"/>
</dbReference>
<dbReference type="AlphaFoldDB" id="A0A1H6LSA3"/>
<comment type="subunit">
    <text evidence="11 13 14">Forms a heterotetramer with UvrA during the search for lesions. Interacts with UvrC in an incision complex.</text>
</comment>
<dbReference type="GO" id="GO:0009380">
    <property type="term" value="C:excinuclease repair complex"/>
    <property type="evidence" value="ECO:0007669"/>
    <property type="project" value="InterPro"/>
</dbReference>
<evidence type="ECO:0000256" key="7">
    <source>
        <dbReference type="ARBA" id="ARBA00022840"/>
    </source>
</evidence>
<evidence type="ECO:0000256" key="2">
    <source>
        <dbReference type="ARBA" id="ARBA00008533"/>
    </source>
</evidence>
<feature type="domain" description="Helicase C-terminal" evidence="17">
    <location>
        <begin position="430"/>
        <end position="592"/>
    </location>
</feature>
<dbReference type="OrthoDB" id="9806651at2"/>
<evidence type="ECO:0000256" key="3">
    <source>
        <dbReference type="ARBA" id="ARBA00022490"/>
    </source>
</evidence>
<dbReference type="PROSITE" id="PS50151">
    <property type="entry name" value="UVR"/>
    <property type="match status" value="1"/>
</dbReference>
<evidence type="ECO:0000256" key="4">
    <source>
        <dbReference type="ARBA" id="ARBA00022741"/>
    </source>
</evidence>
<gene>
    <name evidence="13" type="primary">uvrB</name>
    <name evidence="18" type="ORF">BAZSYMA_ACONTIG06653_1</name>
</gene>
<evidence type="ECO:0000256" key="8">
    <source>
        <dbReference type="ARBA" id="ARBA00022881"/>
    </source>
</evidence>
<evidence type="ECO:0000313" key="18">
    <source>
        <dbReference type="EMBL" id="SEH89284.1"/>
    </source>
</evidence>
<organism evidence="18 19">
    <name type="scientific">Bathymodiolus azoricus thioautotrophic gill symbiont</name>
    <dbReference type="NCBI Taxonomy" id="235205"/>
    <lineage>
        <taxon>Bacteria</taxon>
        <taxon>Pseudomonadati</taxon>
        <taxon>Pseudomonadota</taxon>
        <taxon>Gammaproteobacteria</taxon>
        <taxon>sulfur-oxidizing symbionts</taxon>
    </lineage>
</organism>
<dbReference type="EMBL" id="CDSC02000300">
    <property type="protein sequence ID" value="SEH89284.1"/>
    <property type="molecule type" value="Genomic_DNA"/>
</dbReference>
<keyword evidence="5 13" id="KW-0227">DNA damage</keyword>
<evidence type="ECO:0000259" key="15">
    <source>
        <dbReference type="PROSITE" id="PS50151"/>
    </source>
</evidence>
<dbReference type="RefSeq" id="WP_090716585.1">
    <property type="nucleotide sequence ID" value="NZ_CAESAP020000064.1"/>
</dbReference>
<evidence type="ECO:0000256" key="14">
    <source>
        <dbReference type="RuleBase" id="RU003587"/>
    </source>
</evidence>
<dbReference type="InterPro" id="IPR024759">
    <property type="entry name" value="UvrB_YAD/RRR_dom"/>
</dbReference>
<dbReference type="InterPro" id="IPR004807">
    <property type="entry name" value="UvrB"/>
</dbReference>
<keyword evidence="8 13" id="KW-0267">Excision nuclease</keyword>
<comment type="similarity">
    <text evidence="2 13 14">Belongs to the UvrB family.</text>
</comment>
<dbReference type="NCBIfam" id="TIGR00631">
    <property type="entry name" value="uvrb"/>
    <property type="match status" value="1"/>
</dbReference>
<dbReference type="Gene3D" id="4.10.860.10">
    <property type="entry name" value="UVR domain"/>
    <property type="match status" value="1"/>
</dbReference>
<dbReference type="PROSITE" id="PS51194">
    <property type="entry name" value="HELICASE_CTER"/>
    <property type="match status" value="1"/>
</dbReference>
<name>A0A1H6LSA3_9GAMM</name>
<dbReference type="InterPro" id="IPR041471">
    <property type="entry name" value="UvrB_inter"/>
</dbReference>
<evidence type="ECO:0000256" key="1">
    <source>
        <dbReference type="ARBA" id="ARBA00004496"/>
    </source>
</evidence>
<dbReference type="GO" id="GO:0006289">
    <property type="term" value="P:nucleotide-excision repair"/>
    <property type="evidence" value="ECO:0007669"/>
    <property type="project" value="UniProtKB-UniRule"/>
</dbReference>
<dbReference type="SUPFAM" id="SSF52540">
    <property type="entry name" value="P-loop containing nucleoside triphosphate hydrolases"/>
    <property type="match status" value="2"/>
</dbReference>
<keyword evidence="7 13" id="KW-0067">ATP-binding</keyword>
<feature type="domain" description="UVR" evidence="15">
    <location>
        <begin position="623"/>
        <end position="658"/>
    </location>
</feature>
<dbReference type="GO" id="GO:0009432">
    <property type="term" value="P:SOS response"/>
    <property type="evidence" value="ECO:0007669"/>
    <property type="project" value="UniProtKB-UniRule"/>
</dbReference>
<evidence type="ECO:0000256" key="11">
    <source>
        <dbReference type="ARBA" id="ARBA00026033"/>
    </source>
</evidence>
<reference evidence="19" key="1">
    <citation type="submission" date="2016-06" db="EMBL/GenBank/DDBJ databases">
        <authorList>
            <person name="Petersen J."/>
            <person name="Sayavedra L."/>
        </authorList>
    </citation>
    <scope>NUCLEOTIDE SEQUENCE [LARGE SCALE GENOMIC DNA]</scope>
    <source>
        <strain evidence="19">BazSymA</strain>
    </source>
</reference>
<feature type="short sequence motif" description="Beta-hairpin" evidence="13">
    <location>
        <begin position="92"/>
        <end position="115"/>
    </location>
</feature>
<dbReference type="Proteomes" id="UP000198988">
    <property type="component" value="Unassembled WGS sequence"/>
</dbReference>
<evidence type="ECO:0000256" key="13">
    <source>
        <dbReference type="HAMAP-Rule" id="MF_00204"/>
    </source>
</evidence>
<evidence type="ECO:0000256" key="12">
    <source>
        <dbReference type="ARBA" id="ARBA00029504"/>
    </source>
</evidence>
<dbReference type="Pfam" id="PF17757">
    <property type="entry name" value="UvrB_inter"/>
    <property type="match status" value="1"/>
</dbReference>
<dbReference type="CDD" id="cd17916">
    <property type="entry name" value="DEXHc_UvrB"/>
    <property type="match status" value="1"/>
</dbReference>
<dbReference type="GO" id="GO:0005737">
    <property type="term" value="C:cytoplasm"/>
    <property type="evidence" value="ECO:0007669"/>
    <property type="project" value="UniProtKB-SubCell"/>
</dbReference>
<sequence>MGKKFQLESNFSPMGDQPQAIKTLVDGVNAGEKFQTLLGVTGSGKTFTLANVIKQTKRASLIMAPNKTLAAQLYSEMKAFFPNNAVEYFVSYYDYYQPEAYVPASDTYIEKDSSINEQIEQMRLSATKALLEREDVIIIASVSAIYGLGDPESYMQMLLHLSVGEVINQREILSRLSQMQYTRNDVSLTRGHFRVKGEVIDIFPADSEEQALRLEMFDDEIEAIYWFDPLTGEKLKLLQRITVYPQTHYVTPKSKILNMLDDIKDELKVRRKELLSANKLVEEQRLTQRVHMDIEMMRELGYCNGIENYSRYLSGRKVGQPPPTLLDYLPEDALVILDESHVSASQIGGMYNGDRARKTTLVDFGFRLPSALDNRPLKFSEFEDKIHQCILVSATPAQYELDVSSVIAEQLVRPTGLLDPEIEVRPIETQVDDLLSEIHKRVAVGERVLVTTLTKRMSEQLSDYLNEHNVKVRYLHSDIDTVERVEIIRDLRLGVFDVLVGINLLREGLDIPEVSLVAILDADKEGFLRSERSLIQTMGRAARNINGHAILYADRITNSMQRAMDETTRRRKKQQAHNEANNITPKGVVKPIVDILDTDARVADSEGEYDTQTIAKLTPVQLAKELKILEKQMYQFAEELKFEQAADTRNQIKALKQGQFLS</sequence>
<evidence type="ECO:0000256" key="10">
    <source>
        <dbReference type="ARBA" id="ARBA00023236"/>
    </source>
</evidence>
<evidence type="ECO:0000259" key="17">
    <source>
        <dbReference type="PROSITE" id="PS51194"/>
    </source>
</evidence>
<dbReference type="HAMAP" id="MF_00204">
    <property type="entry name" value="UvrB"/>
    <property type="match status" value="1"/>
</dbReference>
<evidence type="ECO:0000256" key="5">
    <source>
        <dbReference type="ARBA" id="ARBA00022763"/>
    </source>
</evidence>
<dbReference type="SUPFAM" id="SSF46600">
    <property type="entry name" value="C-terminal UvrC-binding domain of UvrB"/>
    <property type="match status" value="1"/>
</dbReference>
<dbReference type="CDD" id="cd18790">
    <property type="entry name" value="SF2_C_UvrB"/>
    <property type="match status" value="1"/>
</dbReference>
<evidence type="ECO:0000313" key="19">
    <source>
        <dbReference type="Proteomes" id="UP000198988"/>
    </source>
</evidence>
<accession>A0A1H6LSA3</accession>
<dbReference type="PROSITE" id="PS51192">
    <property type="entry name" value="HELICASE_ATP_BIND_1"/>
    <property type="match status" value="1"/>
</dbReference>
<dbReference type="InterPro" id="IPR014001">
    <property type="entry name" value="Helicase_ATP-bd"/>
</dbReference>
<keyword evidence="10 13" id="KW-0742">SOS response</keyword>
<proteinExistence type="inferred from homology"/>
<dbReference type="InterPro" id="IPR027417">
    <property type="entry name" value="P-loop_NTPase"/>
</dbReference>
<dbReference type="InterPro" id="IPR036876">
    <property type="entry name" value="UVR_dom_sf"/>
</dbReference>
<dbReference type="Pfam" id="PF02151">
    <property type="entry name" value="UVR"/>
    <property type="match status" value="1"/>
</dbReference>
<evidence type="ECO:0000259" key="16">
    <source>
        <dbReference type="PROSITE" id="PS51192"/>
    </source>
</evidence>
<dbReference type="GO" id="GO:0003677">
    <property type="term" value="F:DNA binding"/>
    <property type="evidence" value="ECO:0007669"/>
    <property type="project" value="UniProtKB-UniRule"/>
</dbReference>
<comment type="subcellular location">
    <subcellularLocation>
        <location evidence="1 13 14">Cytoplasm</location>
    </subcellularLocation>
</comment>